<proteinExistence type="predicted"/>
<evidence type="ECO:0000313" key="1">
    <source>
        <dbReference type="EMBL" id="KAH6697036.1"/>
    </source>
</evidence>
<organism evidence="1 2">
    <name type="scientific">Plectosphaerella plurivora</name>
    <dbReference type="NCBI Taxonomy" id="936078"/>
    <lineage>
        <taxon>Eukaryota</taxon>
        <taxon>Fungi</taxon>
        <taxon>Dikarya</taxon>
        <taxon>Ascomycota</taxon>
        <taxon>Pezizomycotina</taxon>
        <taxon>Sordariomycetes</taxon>
        <taxon>Hypocreomycetidae</taxon>
        <taxon>Glomerellales</taxon>
        <taxon>Plectosphaerellaceae</taxon>
        <taxon>Plectosphaerella</taxon>
    </lineage>
</organism>
<comment type="caution">
    <text evidence="1">The sequence shown here is derived from an EMBL/GenBank/DDBJ whole genome shotgun (WGS) entry which is preliminary data.</text>
</comment>
<sequence length="237" mass="27012">MAPSTTTTTTLRANMRRIPKSSAGISKKTRVSNAVIATHRLPSPPFEKVNRLPPHLLDLLVRRFKPCKTQAIKDYFHKLPGFDFPIQEIDGNLINLHYLQRLETIFNFPSGPRLFSEIPNDLAAEAAGNCLTSFLHFLTVAAAKYIDHYPRLRSKNAEDDEFRYYALIAEVANVHLHLAHDWEIQYGNYITVDLVDFLVNLLILGRKRVDDIHPDEGDLGCAAEQLVDQWEQHTGRI</sequence>
<gene>
    <name evidence="1" type="ORF">F5X68DRAFT_257320</name>
</gene>
<dbReference type="EMBL" id="JAGSXJ010000001">
    <property type="protein sequence ID" value="KAH6697036.1"/>
    <property type="molecule type" value="Genomic_DNA"/>
</dbReference>
<accession>A0A9P9AD26</accession>
<keyword evidence="2" id="KW-1185">Reference proteome</keyword>
<reference evidence="1" key="1">
    <citation type="journal article" date="2021" name="Nat. Commun.">
        <title>Genetic determinants of endophytism in the Arabidopsis root mycobiome.</title>
        <authorList>
            <person name="Mesny F."/>
            <person name="Miyauchi S."/>
            <person name="Thiergart T."/>
            <person name="Pickel B."/>
            <person name="Atanasova L."/>
            <person name="Karlsson M."/>
            <person name="Huettel B."/>
            <person name="Barry K.W."/>
            <person name="Haridas S."/>
            <person name="Chen C."/>
            <person name="Bauer D."/>
            <person name="Andreopoulos W."/>
            <person name="Pangilinan J."/>
            <person name="LaButti K."/>
            <person name="Riley R."/>
            <person name="Lipzen A."/>
            <person name="Clum A."/>
            <person name="Drula E."/>
            <person name="Henrissat B."/>
            <person name="Kohler A."/>
            <person name="Grigoriev I.V."/>
            <person name="Martin F.M."/>
            <person name="Hacquard S."/>
        </authorList>
    </citation>
    <scope>NUCLEOTIDE SEQUENCE</scope>
    <source>
        <strain evidence="1">MPI-SDFR-AT-0117</strain>
    </source>
</reference>
<dbReference type="AlphaFoldDB" id="A0A9P9AD26"/>
<evidence type="ECO:0000313" key="2">
    <source>
        <dbReference type="Proteomes" id="UP000770015"/>
    </source>
</evidence>
<protein>
    <submittedName>
        <fullName evidence="1">Uncharacterized protein</fullName>
    </submittedName>
</protein>
<name>A0A9P9AD26_9PEZI</name>
<dbReference type="Proteomes" id="UP000770015">
    <property type="component" value="Unassembled WGS sequence"/>
</dbReference>